<reference evidence="3 4" key="1">
    <citation type="submission" date="2018-06" db="EMBL/GenBank/DDBJ databases">
        <title>The complete genome sequence of a nosiheptide producer Streptomyces actuosus ATCC 25421: deducing the ability of producing a new class III lantibiotics.</title>
        <authorList>
            <person name="Liu W."/>
            <person name="Sun F."/>
            <person name="Hu Y."/>
        </authorList>
    </citation>
    <scope>NUCLEOTIDE SEQUENCE [LARGE SCALE GENOMIC DNA]</scope>
    <source>
        <strain evidence="3 4">ATCC 25421</strain>
    </source>
</reference>
<keyword evidence="4" id="KW-1185">Reference proteome</keyword>
<organism evidence="3 4">
    <name type="scientific">Streptomyces actuosus</name>
    <dbReference type="NCBI Taxonomy" id="1885"/>
    <lineage>
        <taxon>Bacteria</taxon>
        <taxon>Bacillati</taxon>
        <taxon>Actinomycetota</taxon>
        <taxon>Actinomycetes</taxon>
        <taxon>Kitasatosporales</taxon>
        <taxon>Streptomycetaceae</taxon>
        <taxon>Streptomyces</taxon>
    </lineage>
</organism>
<dbReference type="PANTHER" id="PTHR43318:SF1">
    <property type="entry name" value="POLYSACCHARIDE BIOSYNTHESIS PROTEIN EPSC-RELATED"/>
    <property type="match status" value="1"/>
</dbReference>
<dbReference type="RefSeq" id="WP_110633614.1">
    <property type="nucleotide sequence ID" value="NZ_CP029788.1"/>
</dbReference>
<accession>A0A2U9PA82</accession>
<dbReference type="InterPro" id="IPR051203">
    <property type="entry name" value="Polysaccharide_Synthase-Rel"/>
</dbReference>
<dbReference type="InterPro" id="IPR003869">
    <property type="entry name" value="Polysac_CapD-like"/>
</dbReference>
<dbReference type="SUPFAM" id="SSF51735">
    <property type="entry name" value="NAD(P)-binding Rossmann-fold domains"/>
    <property type="match status" value="2"/>
</dbReference>
<sequence length="488" mass="52327">MTAQQTVGMRTLVIGAGEAGRALVRDLQRDARHGLRPVALLDDDPAKRHVAGLDVLGGLDDTAAVVLKHRIQVVVVAIPGLAPRRFRQVALAAEACGASVRHLPSYVAALRRDVVGGDLDAVDVRRLTGRGAIAVTRPGTGAVIAGRRVLVTGAGGSIGSELCRQVRRLQPSRLFLLDHDESHLQRLGLDLYGSALHGDDIVISDIRDRARIDQVFAELRPDVVFHAAAHKHLPLLERHPCEGVKSNVTGTDNVVRAALAVRAERFVLISTDKAADPVSVLGATKRLAELIVQDRAGASTVLTSVRFGNVLGSRGSLLTVLAEQLGSGRAVTVTHPDVARFFMTVSEAVGLVLEAARMARGGEVFVLDMGEQVRILDLVRTVAQALHVPDPEIEFTGLQAGEKLRETLFAEHEVHLPTRHPRIHAAAPTSRDEVATALGCLPALYAAADTNDRAEVRRLLARMLPGFPAQAQVRERTQEGERARVVPG</sequence>
<dbReference type="CDD" id="cd05237">
    <property type="entry name" value="UDP_invert_4-6DH_SDR_e"/>
    <property type="match status" value="1"/>
</dbReference>
<dbReference type="OrthoDB" id="9804264at2"/>
<evidence type="ECO:0000313" key="4">
    <source>
        <dbReference type="Proteomes" id="UP000247634"/>
    </source>
</evidence>
<dbReference type="AlphaFoldDB" id="A0A2U9PA82"/>
<dbReference type="EMBL" id="CP029788">
    <property type="protein sequence ID" value="AWT46616.1"/>
    <property type="molecule type" value="Genomic_DNA"/>
</dbReference>
<evidence type="ECO:0000256" key="1">
    <source>
        <dbReference type="ARBA" id="ARBA00007430"/>
    </source>
</evidence>
<dbReference type="Pfam" id="PF13727">
    <property type="entry name" value="CoA_binding_3"/>
    <property type="match status" value="1"/>
</dbReference>
<evidence type="ECO:0000259" key="2">
    <source>
        <dbReference type="Pfam" id="PF02719"/>
    </source>
</evidence>
<dbReference type="Gene3D" id="3.40.50.720">
    <property type="entry name" value="NAD(P)-binding Rossmann-like Domain"/>
    <property type="match status" value="2"/>
</dbReference>
<dbReference type="Proteomes" id="UP000247634">
    <property type="component" value="Chromosome"/>
</dbReference>
<name>A0A2U9PA82_STRAS</name>
<comment type="similarity">
    <text evidence="1">Belongs to the polysaccharide synthase family.</text>
</comment>
<protein>
    <submittedName>
        <fullName evidence="3">Polysaccharide biosynthesis protein</fullName>
    </submittedName>
</protein>
<dbReference type="InterPro" id="IPR036291">
    <property type="entry name" value="NAD(P)-bd_dom_sf"/>
</dbReference>
<dbReference type="KEGG" id="sact:DMT42_32860"/>
<gene>
    <name evidence="3" type="ORF">DMT42_32860</name>
</gene>
<proteinExistence type="inferred from homology"/>
<feature type="domain" description="Polysaccharide biosynthesis protein CapD-like" evidence="2">
    <location>
        <begin position="149"/>
        <end position="426"/>
    </location>
</feature>
<dbReference type="PANTHER" id="PTHR43318">
    <property type="entry name" value="UDP-N-ACETYLGLUCOSAMINE 4,6-DEHYDRATASE"/>
    <property type="match status" value="1"/>
</dbReference>
<evidence type="ECO:0000313" key="3">
    <source>
        <dbReference type="EMBL" id="AWT46616.1"/>
    </source>
</evidence>
<dbReference type="Pfam" id="PF02719">
    <property type="entry name" value="Polysacc_synt_2"/>
    <property type="match status" value="1"/>
</dbReference>